<dbReference type="SUPFAM" id="SSF88713">
    <property type="entry name" value="Glycoside hydrolase/deacetylase"/>
    <property type="match status" value="1"/>
</dbReference>
<reference evidence="3 6" key="2">
    <citation type="submission" date="2019-07" db="EMBL/GenBank/DDBJ databases">
        <title>Whole genome shotgun sequence of Clostridium butyricum NBRC 3858.</title>
        <authorList>
            <person name="Hosoyama A."/>
            <person name="Uohara A."/>
            <person name="Ohji S."/>
            <person name="Ichikawa N."/>
        </authorList>
    </citation>
    <scope>NUCLEOTIDE SEQUENCE [LARGE SCALE GENOMIC DNA]</scope>
    <source>
        <strain evidence="3 6">NBRC 3858</strain>
    </source>
</reference>
<dbReference type="PANTHER" id="PTHR10587:SF125">
    <property type="entry name" value="POLYSACCHARIDE DEACETYLASE YHEN-RELATED"/>
    <property type="match status" value="1"/>
</dbReference>
<dbReference type="RefSeq" id="WP_043663404.1">
    <property type="nucleotide sequence ID" value="NZ_BKBC01000005.1"/>
</dbReference>
<evidence type="ECO:0000313" key="3">
    <source>
        <dbReference type="EMBL" id="GEQ20048.1"/>
    </source>
</evidence>
<dbReference type="Proteomes" id="UP000238081">
    <property type="component" value="Unassembled WGS sequence"/>
</dbReference>
<dbReference type="Pfam" id="PF01522">
    <property type="entry name" value="Polysacc_deac_1"/>
    <property type="match status" value="1"/>
</dbReference>
<name>A0A0A6PRZ2_CLOBU</name>
<dbReference type="CDD" id="cd10944">
    <property type="entry name" value="CE4_SmPgdA_like"/>
    <property type="match status" value="1"/>
</dbReference>
<feature type="chain" id="PRO_5007387878" evidence="1">
    <location>
        <begin position="30"/>
        <end position="242"/>
    </location>
</feature>
<feature type="signal peptide" evidence="1">
    <location>
        <begin position="1"/>
        <end position="29"/>
    </location>
</feature>
<dbReference type="EMBL" id="BKBC01000005">
    <property type="protein sequence ID" value="GEQ20048.1"/>
    <property type="molecule type" value="Genomic_DNA"/>
</dbReference>
<dbReference type="PANTHER" id="PTHR10587">
    <property type="entry name" value="GLYCOSYL TRANSFERASE-RELATED"/>
    <property type="match status" value="1"/>
</dbReference>
<dbReference type="GO" id="GO:0005975">
    <property type="term" value="P:carbohydrate metabolic process"/>
    <property type="evidence" value="ECO:0007669"/>
    <property type="project" value="InterPro"/>
</dbReference>
<dbReference type="Gene3D" id="3.20.20.370">
    <property type="entry name" value="Glycoside hydrolase/deacetylase"/>
    <property type="match status" value="1"/>
</dbReference>
<proteinExistence type="predicted"/>
<dbReference type="Proteomes" id="UP000321089">
    <property type="component" value="Unassembled WGS sequence"/>
</dbReference>
<dbReference type="InterPro" id="IPR002509">
    <property type="entry name" value="NODB_dom"/>
</dbReference>
<dbReference type="InterPro" id="IPR050248">
    <property type="entry name" value="Polysacc_deacetylase_ArnD"/>
</dbReference>
<evidence type="ECO:0000313" key="5">
    <source>
        <dbReference type="Proteomes" id="UP000238081"/>
    </source>
</evidence>
<dbReference type="AlphaFoldDB" id="A0A0A6PRZ2"/>
<organism evidence="4 5">
    <name type="scientific">Clostridium butyricum</name>
    <dbReference type="NCBI Taxonomy" id="1492"/>
    <lineage>
        <taxon>Bacteria</taxon>
        <taxon>Bacillati</taxon>
        <taxon>Bacillota</taxon>
        <taxon>Clostridia</taxon>
        <taxon>Eubacteriales</taxon>
        <taxon>Clostridiaceae</taxon>
        <taxon>Clostridium</taxon>
    </lineage>
</organism>
<dbReference type="PROSITE" id="PS51677">
    <property type="entry name" value="NODB"/>
    <property type="match status" value="1"/>
</dbReference>
<evidence type="ECO:0000259" key="2">
    <source>
        <dbReference type="PROSITE" id="PS51677"/>
    </source>
</evidence>
<dbReference type="InterPro" id="IPR011330">
    <property type="entry name" value="Glyco_hydro/deAcase_b/a-brl"/>
</dbReference>
<evidence type="ECO:0000313" key="6">
    <source>
        <dbReference type="Proteomes" id="UP000321089"/>
    </source>
</evidence>
<protein>
    <submittedName>
        <fullName evidence="4">Polysaccharide deacetylase</fullName>
    </submittedName>
</protein>
<keyword evidence="1" id="KW-0732">Signal</keyword>
<evidence type="ECO:0000256" key="1">
    <source>
        <dbReference type="SAM" id="SignalP"/>
    </source>
</evidence>
<reference evidence="4 5" key="1">
    <citation type="submission" date="2016-01" db="EMBL/GenBank/DDBJ databases">
        <title>Characterization of the Clostridium difficile lineages that are prevalent in Hong Kong and China.</title>
        <authorList>
            <person name="Kwok J.S.-L."/>
            <person name="Lam W.-Y."/>
            <person name="Ip M."/>
            <person name="Chan T.-F."/>
            <person name="Hawkey P.M."/>
            <person name="Tsui S.K.-W."/>
        </authorList>
    </citation>
    <scope>NUCLEOTIDE SEQUENCE [LARGE SCALE GENOMIC DNA]</scope>
    <source>
        <strain evidence="4 5">300064</strain>
    </source>
</reference>
<dbReference type="GO" id="GO:0016810">
    <property type="term" value="F:hydrolase activity, acting on carbon-nitrogen (but not peptide) bonds"/>
    <property type="evidence" value="ECO:0007669"/>
    <property type="project" value="InterPro"/>
</dbReference>
<feature type="domain" description="NodB homology" evidence="2">
    <location>
        <begin position="40"/>
        <end position="227"/>
    </location>
</feature>
<comment type="caution">
    <text evidence="4">The sequence shown here is derived from an EMBL/GenBank/DDBJ whole genome shotgun (WGS) entry which is preliminary data.</text>
</comment>
<accession>A0A0A6PRZ2</accession>
<gene>
    <name evidence="4" type="ORF">AWN73_02455</name>
    <name evidence="3" type="ORF">CBU02nite_05540</name>
</gene>
<evidence type="ECO:0000313" key="4">
    <source>
        <dbReference type="EMBL" id="PPV14594.1"/>
    </source>
</evidence>
<dbReference type="EMBL" id="LRDH01000107">
    <property type="protein sequence ID" value="PPV14594.1"/>
    <property type="molecule type" value="Genomic_DNA"/>
</dbReference>
<sequence length="242" mass="27675">MYLKKLKKLTLFTLIMTMFFSVPIYTTYADETNNAENDSKVVYLTFDDGPAGKVTNDVLDILKNNSVHATFFLIGCQIKDQEDLVKRIYDEGNSIGLHSMTHKKNSLYCSNEQFLKEMISTQELISTVVPIKPTILRFPFGCNNNTYKISKSMVDLLHDNNLKIYDWNTDSGDGANPNSAPSTILKNAKSTKDRVILLMHCSYLSKNTVKALPSIIQYYKDNGYEFKTIDENTPEEFHFMKK</sequence>